<reference evidence="1 2" key="1">
    <citation type="submission" date="2016-04" db="EMBL/GenBank/DDBJ databases">
        <title>Draft genome sequence of freshwater magnetotactic bacteria Magnetospirillum marisnigri SP-1 and Magnetospirillum moscoviense BB-1.</title>
        <authorList>
            <person name="Koziaeva V."/>
            <person name="Dziuba M.V."/>
            <person name="Ivanov T.M."/>
            <person name="Kuznetsov B."/>
            <person name="Grouzdev D.S."/>
        </authorList>
    </citation>
    <scope>NUCLEOTIDE SEQUENCE [LARGE SCALE GENOMIC DNA]</scope>
    <source>
        <strain evidence="1 2">SP-1</strain>
    </source>
</reference>
<name>A0A178MWK7_9PROT</name>
<protein>
    <recommendedName>
        <fullName evidence="3">DUF4410 domain-containing protein</fullName>
    </recommendedName>
</protein>
<dbReference type="AlphaFoldDB" id="A0A178MWK7"/>
<proteinExistence type="predicted"/>
<comment type="caution">
    <text evidence="1">The sequence shown here is derived from an EMBL/GenBank/DDBJ whole genome shotgun (WGS) entry which is preliminary data.</text>
</comment>
<dbReference type="Proteomes" id="UP000078428">
    <property type="component" value="Unassembled WGS sequence"/>
</dbReference>
<gene>
    <name evidence="1" type="ORF">A6A04_13175</name>
</gene>
<organism evidence="1 2">
    <name type="scientific">Paramagnetospirillum marisnigri</name>
    <dbReference type="NCBI Taxonomy" id="1285242"/>
    <lineage>
        <taxon>Bacteria</taxon>
        <taxon>Pseudomonadati</taxon>
        <taxon>Pseudomonadota</taxon>
        <taxon>Alphaproteobacteria</taxon>
        <taxon>Rhodospirillales</taxon>
        <taxon>Magnetospirillaceae</taxon>
        <taxon>Paramagnetospirillum</taxon>
    </lineage>
</organism>
<evidence type="ECO:0000313" key="1">
    <source>
        <dbReference type="EMBL" id="OAN53843.1"/>
    </source>
</evidence>
<dbReference type="EMBL" id="LWQT01000038">
    <property type="protein sequence ID" value="OAN53843.1"/>
    <property type="molecule type" value="Genomic_DNA"/>
</dbReference>
<dbReference type="OrthoDB" id="7350149at2"/>
<sequence length="207" mass="22062">MAAWWKLAMAAAVTMGLGGCLGGLPPTDSIQLAPVPGVALPHKARVMVFASESDLSRNLTIALTRFQNEETKVREGLALAKATRAMLAKGFETVEINDPAIRPHIVVKLVGKASWSRLDARLKLGCGIDAWTADGIPLGNFTNRVDVGETDYRTELEPGFAQCLKKPMEDLLTSSTLARVAGAGFRDPPGAAVVGWMRTLGPITPVK</sequence>
<dbReference type="RefSeq" id="WP_068489840.1">
    <property type="nucleotide sequence ID" value="NZ_LWQT01000038.1"/>
</dbReference>
<evidence type="ECO:0000313" key="2">
    <source>
        <dbReference type="Proteomes" id="UP000078428"/>
    </source>
</evidence>
<evidence type="ECO:0008006" key="3">
    <source>
        <dbReference type="Google" id="ProtNLM"/>
    </source>
</evidence>
<dbReference type="PROSITE" id="PS51257">
    <property type="entry name" value="PROKAR_LIPOPROTEIN"/>
    <property type="match status" value="1"/>
</dbReference>
<dbReference type="STRING" id="1285242.A6A04_13175"/>
<accession>A0A178MWK7</accession>
<keyword evidence="2" id="KW-1185">Reference proteome</keyword>